<dbReference type="AlphaFoldDB" id="F2LSE2"/>
<protein>
    <submittedName>
        <fullName evidence="1">Uncharacterized protein</fullName>
    </submittedName>
</protein>
<gene>
    <name evidence="1" type="ordered locus">bgla_3p0370</name>
</gene>
<sequence>MDMTEDIFAKQSYGQIALKKINPANPNFRLYSAGWLETGGPPETWDVMAVTGAEFRVAKTGPRKGQLSIIVPNTKRTVHVTRDEMRTFERKSRLTQSKQRARK</sequence>
<name>F2LSE2_BURGS</name>
<evidence type="ECO:0000313" key="2">
    <source>
        <dbReference type="Proteomes" id="UP000008316"/>
    </source>
</evidence>
<geneLocation type="plasmid" evidence="1 2">
    <name>bgla_3p</name>
</geneLocation>
<dbReference type="KEGG" id="bgd:bgla_3p0370"/>
<proteinExistence type="predicted"/>
<dbReference type="HOGENOM" id="CLU_2409761_0_0_4"/>
<keyword evidence="2" id="KW-1185">Reference proteome</keyword>
<accession>F2LSE2</accession>
<evidence type="ECO:0000313" key="1">
    <source>
        <dbReference type="EMBL" id="AEA65738.1"/>
    </source>
</evidence>
<reference evidence="1 2" key="1">
    <citation type="journal article" date="2011" name="J. Bacteriol.">
        <title>Complete genome sequence of Burkholderia gladioli BSR3.</title>
        <authorList>
            <person name="Seo Y.S."/>
            <person name="Lim J."/>
            <person name="Choi B.S."/>
            <person name="Kim H."/>
            <person name="Goo E."/>
            <person name="Lee B."/>
            <person name="Lim J.S."/>
            <person name="Choi I.Y."/>
            <person name="Moon J.S."/>
            <person name="Kim J."/>
            <person name="Hwang I."/>
        </authorList>
    </citation>
    <scope>NUCLEOTIDE SEQUENCE [LARGE SCALE GENOMIC DNA]</scope>
    <source>
        <strain evidence="1 2">BSR3</strain>
        <plasmid evidence="1">bgla_3p</plasmid>
    </source>
</reference>
<dbReference type="Proteomes" id="UP000008316">
    <property type="component" value="Plasmid bgla_3p"/>
</dbReference>
<dbReference type="EMBL" id="CP002603">
    <property type="protein sequence ID" value="AEA65738.1"/>
    <property type="molecule type" value="Genomic_DNA"/>
</dbReference>
<organism evidence="1 2">
    <name type="scientific">Burkholderia gladioli (strain BSR3)</name>
    <dbReference type="NCBI Taxonomy" id="999541"/>
    <lineage>
        <taxon>Bacteria</taxon>
        <taxon>Pseudomonadati</taxon>
        <taxon>Pseudomonadota</taxon>
        <taxon>Betaproteobacteria</taxon>
        <taxon>Burkholderiales</taxon>
        <taxon>Burkholderiaceae</taxon>
        <taxon>Burkholderia</taxon>
    </lineage>
</organism>
<keyword evidence="1" id="KW-0614">Plasmid</keyword>